<gene>
    <name evidence="1" type="ORF">PC9H_009041</name>
</gene>
<comment type="caution">
    <text evidence="1">The sequence shown here is derived from an EMBL/GenBank/DDBJ whole genome shotgun (WGS) entry which is preliminary data.</text>
</comment>
<name>A0A8H6ZSY1_PLEOS</name>
<reference evidence="1" key="1">
    <citation type="submission" date="2019-07" db="EMBL/GenBank/DDBJ databases">
        <authorList>
            <person name="Palmer J.M."/>
        </authorList>
    </citation>
    <scope>NUCLEOTIDE SEQUENCE</scope>
    <source>
        <strain evidence="1">PC9</strain>
    </source>
</reference>
<evidence type="ECO:0000313" key="2">
    <source>
        <dbReference type="Proteomes" id="UP000623687"/>
    </source>
</evidence>
<accession>A0A8H6ZSY1</accession>
<organism evidence="1 2">
    <name type="scientific">Pleurotus ostreatus</name>
    <name type="common">Oyster mushroom</name>
    <name type="synonym">White-rot fungus</name>
    <dbReference type="NCBI Taxonomy" id="5322"/>
    <lineage>
        <taxon>Eukaryota</taxon>
        <taxon>Fungi</taxon>
        <taxon>Dikarya</taxon>
        <taxon>Basidiomycota</taxon>
        <taxon>Agaricomycotina</taxon>
        <taxon>Agaricomycetes</taxon>
        <taxon>Agaricomycetidae</taxon>
        <taxon>Agaricales</taxon>
        <taxon>Pleurotineae</taxon>
        <taxon>Pleurotaceae</taxon>
        <taxon>Pleurotus</taxon>
    </lineage>
</organism>
<dbReference type="AlphaFoldDB" id="A0A8H6ZSY1"/>
<dbReference type="OrthoDB" id="3123699at2759"/>
<evidence type="ECO:0000313" key="1">
    <source>
        <dbReference type="EMBL" id="KAF7426672.1"/>
    </source>
</evidence>
<sequence length="149" mass="16913">MSRRRNTKRKRANDVFEVDINDILNNEPFIASIGRVSADGRRVRNEVVSLPISNEVVSLPRKQARLDPPNVLAASSNGFDFTFCMNEDSWKFEGNEKTKARRYASLDDPLKEWVPVAEGAGRRGAVPVQVSRLLPLHPFVFRLLYQKAC</sequence>
<keyword evidence="2" id="KW-1185">Reference proteome</keyword>
<dbReference type="VEuPathDB" id="FungiDB:PC9H_009041"/>
<dbReference type="GeneID" id="59378859"/>
<dbReference type="Proteomes" id="UP000623687">
    <property type="component" value="Unassembled WGS sequence"/>
</dbReference>
<proteinExistence type="predicted"/>
<dbReference type="RefSeq" id="XP_036629976.1">
    <property type="nucleotide sequence ID" value="XM_036778548.1"/>
</dbReference>
<dbReference type="EMBL" id="JACETU010000006">
    <property type="protein sequence ID" value="KAF7426672.1"/>
    <property type="molecule type" value="Genomic_DNA"/>
</dbReference>
<protein>
    <submittedName>
        <fullName evidence="1">Uncharacterized protein</fullName>
    </submittedName>
</protein>